<evidence type="ECO:0000313" key="2">
    <source>
        <dbReference type="EMBL" id="GJE93810.1"/>
    </source>
</evidence>
<dbReference type="SUPFAM" id="SSF103473">
    <property type="entry name" value="MFS general substrate transporter"/>
    <property type="match status" value="1"/>
</dbReference>
<dbReference type="InterPro" id="IPR036259">
    <property type="entry name" value="MFS_trans_sf"/>
</dbReference>
<dbReference type="Proteomes" id="UP000703269">
    <property type="component" value="Unassembled WGS sequence"/>
</dbReference>
<gene>
    <name evidence="2" type="ORF">PsYK624_099720</name>
</gene>
<protein>
    <recommendedName>
        <fullName evidence="4">Major facilitator superfamily (MFS) profile domain-containing protein</fullName>
    </recommendedName>
</protein>
<evidence type="ECO:0000313" key="3">
    <source>
        <dbReference type="Proteomes" id="UP000703269"/>
    </source>
</evidence>
<evidence type="ECO:0008006" key="4">
    <source>
        <dbReference type="Google" id="ProtNLM"/>
    </source>
</evidence>
<dbReference type="AlphaFoldDB" id="A0A9P3GHJ9"/>
<organism evidence="2 3">
    <name type="scientific">Phanerochaete sordida</name>
    <dbReference type="NCBI Taxonomy" id="48140"/>
    <lineage>
        <taxon>Eukaryota</taxon>
        <taxon>Fungi</taxon>
        <taxon>Dikarya</taxon>
        <taxon>Basidiomycota</taxon>
        <taxon>Agaricomycotina</taxon>
        <taxon>Agaricomycetes</taxon>
        <taxon>Polyporales</taxon>
        <taxon>Phanerochaetaceae</taxon>
        <taxon>Phanerochaete</taxon>
    </lineage>
</organism>
<dbReference type="OrthoDB" id="433512at2759"/>
<keyword evidence="1" id="KW-0812">Transmembrane</keyword>
<name>A0A9P3GHJ9_9APHY</name>
<proteinExistence type="predicted"/>
<reference evidence="2 3" key="1">
    <citation type="submission" date="2021-08" db="EMBL/GenBank/DDBJ databases">
        <title>Draft Genome Sequence of Phanerochaete sordida strain YK-624.</title>
        <authorList>
            <person name="Mori T."/>
            <person name="Dohra H."/>
            <person name="Suzuki T."/>
            <person name="Kawagishi H."/>
            <person name="Hirai H."/>
        </authorList>
    </citation>
    <scope>NUCLEOTIDE SEQUENCE [LARGE SCALE GENOMIC DNA]</scope>
    <source>
        <strain evidence="2 3">YK-624</strain>
    </source>
</reference>
<feature type="transmembrane region" description="Helical" evidence="1">
    <location>
        <begin position="52"/>
        <end position="73"/>
    </location>
</feature>
<keyword evidence="1" id="KW-1133">Transmembrane helix</keyword>
<comment type="caution">
    <text evidence="2">The sequence shown here is derived from an EMBL/GenBank/DDBJ whole genome shotgun (WGS) entry which is preliminary data.</text>
</comment>
<accession>A0A9P3GHJ9</accession>
<keyword evidence="3" id="KW-1185">Reference proteome</keyword>
<sequence length="103" mass="11247">MSCGPSTTTFVVPGEQFPTRYRATCHGLRAAAGKIGAIVGQFAVVGNRRLELWQAVLIFLPFMITGMIATYALEETNGKTLEHLSNEPQHEFIRGLEGSQHTA</sequence>
<dbReference type="EMBL" id="BPQB01000035">
    <property type="protein sequence ID" value="GJE93810.1"/>
    <property type="molecule type" value="Genomic_DNA"/>
</dbReference>
<dbReference type="Gene3D" id="1.20.1250.20">
    <property type="entry name" value="MFS general substrate transporter like domains"/>
    <property type="match status" value="1"/>
</dbReference>
<keyword evidence="1" id="KW-0472">Membrane</keyword>
<evidence type="ECO:0000256" key="1">
    <source>
        <dbReference type="SAM" id="Phobius"/>
    </source>
</evidence>